<evidence type="ECO:0000313" key="3">
    <source>
        <dbReference type="Proteomes" id="UP000002892"/>
    </source>
</evidence>
<feature type="domain" description="HNH" evidence="1">
    <location>
        <begin position="32"/>
        <end position="75"/>
    </location>
</feature>
<dbReference type="EMBL" id="CP003639">
    <property type="protein sequence ID" value="AFM43388.1"/>
    <property type="molecule type" value="Genomic_DNA"/>
</dbReference>
<sequence length="232" mass="26659">MRPVDKGASPYQQIREYSQALPFLEERIGCYCSYCEMNIGHVPEVEHNIAKDRGGSRTDWENLLLGCKYCNARKGTIIGDHPKDRWIWPDEDNTFLAFTYDGGIPKINEEYLCKNGQTIYAQAKQMLEDLKLDNIPCSASDKDRRYKSRINAYNRAKETLSGWDRAKGTIYEDHFKRIICIAAKAMGFFSVWMNVYKNEPIIRVALIHEFEGTALDCFDANGLAIPRLNGRI</sequence>
<dbReference type="AlphaFoldDB" id="I4DC64"/>
<keyword evidence="3" id="KW-1185">Reference proteome</keyword>
<dbReference type="HOGENOM" id="CLU_1218163_0_0_9"/>
<dbReference type="CDD" id="cd00085">
    <property type="entry name" value="HNHc"/>
    <property type="match status" value="1"/>
</dbReference>
<dbReference type="RefSeq" id="WP_014829370.1">
    <property type="nucleotide sequence ID" value="NC_018068.1"/>
</dbReference>
<dbReference type="STRING" id="646529.Desaci_4549"/>
<protein>
    <recommendedName>
        <fullName evidence="1">HNH domain-containing protein</fullName>
    </recommendedName>
</protein>
<evidence type="ECO:0000313" key="2">
    <source>
        <dbReference type="EMBL" id="AFM43388.1"/>
    </source>
</evidence>
<dbReference type="GO" id="GO:0004519">
    <property type="term" value="F:endonuclease activity"/>
    <property type="evidence" value="ECO:0007669"/>
    <property type="project" value="InterPro"/>
</dbReference>
<dbReference type="Proteomes" id="UP000002892">
    <property type="component" value="Chromosome"/>
</dbReference>
<gene>
    <name evidence="2" type="ordered locus">Desaci_4549</name>
</gene>
<dbReference type="InterPro" id="IPR003615">
    <property type="entry name" value="HNH_nuc"/>
</dbReference>
<dbReference type="eggNOG" id="COG1403">
    <property type="taxonomic scope" value="Bacteria"/>
</dbReference>
<dbReference type="GO" id="GO:0003676">
    <property type="term" value="F:nucleic acid binding"/>
    <property type="evidence" value="ECO:0007669"/>
    <property type="project" value="InterPro"/>
</dbReference>
<organism evidence="2 3">
    <name type="scientific">Desulfosporosinus acidiphilus (strain DSM 22704 / JCM 16185 / SJ4)</name>
    <dbReference type="NCBI Taxonomy" id="646529"/>
    <lineage>
        <taxon>Bacteria</taxon>
        <taxon>Bacillati</taxon>
        <taxon>Bacillota</taxon>
        <taxon>Clostridia</taxon>
        <taxon>Eubacteriales</taxon>
        <taxon>Desulfitobacteriaceae</taxon>
        <taxon>Desulfosporosinus</taxon>
    </lineage>
</organism>
<dbReference type="OrthoDB" id="9802901at2"/>
<accession>I4DC64</accession>
<dbReference type="InterPro" id="IPR002711">
    <property type="entry name" value="HNH"/>
</dbReference>
<reference evidence="2 3" key="1">
    <citation type="journal article" date="2012" name="J. Bacteriol.">
        <title>Complete genome sequences of Desulfosporosinus orientis DSM765T, Desulfosporosinus youngiae DSM17734T, Desulfosporosinus meridiei DSM13257T, and Desulfosporosinus acidiphilus DSM22704T.</title>
        <authorList>
            <person name="Pester M."/>
            <person name="Brambilla E."/>
            <person name="Alazard D."/>
            <person name="Rattei T."/>
            <person name="Weinmaier T."/>
            <person name="Han J."/>
            <person name="Lucas S."/>
            <person name="Lapidus A."/>
            <person name="Cheng J.F."/>
            <person name="Goodwin L."/>
            <person name="Pitluck S."/>
            <person name="Peters L."/>
            <person name="Ovchinnikova G."/>
            <person name="Teshima H."/>
            <person name="Detter J.C."/>
            <person name="Han C.S."/>
            <person name="Tapia R."/>
            <person name="Land M.L."/>
            <person name="Hauser L."/>
            <person name="Kyrpides N.C."/>
            <person name="Ivanova N.N."/>
            <person name="Pagani I."/>
            <person name="Huntmann M."/>
            <person name="Wei C.L."/>
            <person name="Davenport K.W."/>
            <person name="Daligault H."/>
            <person name="Chain P.S."/>
            <person name="Chen A."/>
            <person name="Mavromatis K."/>
            <person name="Markowitz V."/>
            <person name="Szeto E."/>
            <person name="Mikhailova N."/>
            <person name="Pati A."/>
            <person name="Wagner M."/>
            <person name="Woyke T."/>
            <person name="Ollivier B."/>
            <person name="Klenk H.P."/>
            <person name="Spring S."/>
            <person name="Loy A."/>
        </authorList>
    </citation>
    <scope>NUCLEOTIDE SEQUENCE [LARGE SCALE GENOMIC DNA]</scope>
    <source>
        <strain evidence="3">DSM 22704 / JCM 16185 / SJ4</strain>
    </source>
</reference>
<dbReference type="KEGG" id="dai:Desaci_4549"/>
<proteinExistence type="predicted"/>
<dbReference type="GO" id="GO:0008270">
    <property type="term" value="F:zinc ion binding"/>
    <property type="evidence" value="ECO:0007669"/>
    <property type="project" value="InterPro"/>
</dbReference>
<evidence type="ECO:0000259" key="1">
    <source>
        <dbReference type="Pfam" id="PF01844"/>
    </source>
</evidence>
<name>I4DC64_DESAJ</name>
<dbReference type="Pfam" id="PF01844">
    <property type="entry name" value="HNH"/>
    <property type="match status" value="1"/>
</dbReference>
<dbReference type="Gene3D" id="1.10.30.50">
    <property type="match status" value="1"/>
</dbReference>